<accession>A0A4C2A0H7</accession>
<evidence type="ECO:0000256" key="1">
    <source>
        <dbReference type="SAM" id="MobiDB-lite"/>
    </source>
</evidence>
<gene>
    <name evidence="2" type="ORF">EVAR_64728_1</name>
</gene>
<keyword evidence="3" id="KW-1185">Reference proteome</keyword>
<name>A0A4C2A0H7_EUMVA</name>
<protein>
    <submittedName>
        <fullName evidence="2">Uncharacterized protein</fullName>
    </submittedName>
</protein>
<reference evidence="2 3" key="1">
    <citation type="journal article" date="2019" name="Commun. Biol.">
        <title>The bagworm genome reveals a unique fibroin gene that provides high tensile strength.</title>
        <authorList>
            <person name="Kono N."/>
            <person name="Nakamura H."/>
            <person name="Ohtoshi R."/>
            <person name="Tomita M."/>
            <person name="Numata K."/>
            <person name="Arakawa K."/>
        </authorList>
    </citation>
    <scope>NUCLEOTIDE SEQUENCE [LARGE SCALE GENOMIC DNA]</scope>
</reference>
<proteinExistence type="predicted"/>
<evidence type="ECO:0000313" key="3">
    <source>
        <dbReference type="Proteomes" id="UP000299102"/>
    </source>
</evidence>
<feature type="region of interest" description="Disordered" evidence="1">
    <location>
        <begin position="51"/>
        <end position="76"/>
    </location>
</feature>
<comment type="caution">
    <text evidence="2">The sequence shown here is derived from an EMBL/GenBank/DDBJ whole genome shotgun (WGS) entry which is preliminary data.</text>
</comment>
<feature type="compositionally biased region" description="Basic and acidic residues" evidence="1">
    <location>
        <begin position="51"/>
        <end position="67"/>
    </location>
</feature>
<dbReference type="EMBL" id="BGZK01002277">
    <property type="protein sequence ID" value="GBP92475.1"/>
    <property type="molecule type" value="Genomic_DNA"/>
</dbReference>
<sequence>MSRTKFEEIRIQGDPCIAVGRGVGKERWTNMNYLVECDRVFGDSESAIWKRDGDQRPQTAREGRARGSTDTLVRAI</sequence>
<evidence type="ECO:0000313" key="2">
    <source>
        <dbReference type="EMBL" id="GBP92475.1"/>
    </source>
</evidence>
<organism evidence="2 3">
    <name type="scientific">Eumeta variegata</name>
    <name type="common">Bagworm moth</name>
    <name type="synonym">Eumeta japonica</name>
    <dbReference type="NCBI Taxonomy" id="151549"/>
    <lineage>
        <taxon>Eukaryota</taxon>
        <taxon>Metazoa</taxon>
        <taxon>Ecdysozoa</taxon>
        <taxon>Arthropoda</taxon>
        <taxon>Hexapoda</taxon>
        <taxon>Insecta</taxon>
        <taxon>Pterygota</taxon>
        <taxon>Neoptera</taxon>
        <taxon>Endopterygota</taxon>
        <taxon>Lepidoptera</taxon>
        <taxon>Glossata</taxon>
        <taxon>Ditrysia</taxon>
        <taxon>Tineoidea</taxon>
        <taxon>Psychidae</taxon>
        <taxon>Oiketicinae</taxon>
        <taxon>Eumeta</taxon>
    </lineage>
</organism>
<dbReference type="AlphaFoldDB" id="A0A4C2A0H7"/>
<dbReference type="Proteomes" id="UP000299102">
    <property type="component" value="Unassembled WGS sequence"/>
</dbReference>